<protein>
    <submittedName>
        <fullName evidence="1">Uncharacterized protein</fullName>
    </submittedName>
</protein>
<accession>A0ABV0T5L2</accession>
<reference evidence="1 2" key="1">
    <citation type="submission" date="2021-06" db="EMBL/GenBank/DDBJ databases">
        <authorList>
            <person name="Palmer J.M."/>
        </authorList>
    </citation>
    <scope>NUCLEOTIDE SEQUENCE [LARGE SCALE GENOMIC DNA]</scope>
    <source>
        <strain evidence="2">if_2019</strain>
        <tissue evidence="1">Muscle</tissue>
    </source>
</reference>
<sequence>MLQLFHPMTYLNYLYDFIHQSSNQNLSLTVAPLGYFIHITFYQSHSYVCPLVTVASHLGQLGASYGQQMTKRINLRQTGQAPGLEKKNITNWKAYINWQYFHFNY</sequence>
<keyword evidence="2" id="KW-1185">Reference proteome</keyword>
<gene>
    <name evidence="1" type="ORF">ILYODFUR_000913</name>
</gene>
<dbReference type="EMBL" id="JAHRIQ010023209">
    <property type="protein sequence ID" value="MEQ2227696.1"/>
    <property type="molecule type" value="Genomic_DNA"/>
</dbReference>
<evidence type="ECO:0000313" key="2">
    <source>
        <dbReference type="Proteomes" id="UP001482620"/>
    </source>
</evidence>
<organism evidence="1 2">
    <name type="scientific">Ilyodon furcidens</name>
    <name type="common">goldbreast splitfin</name>
    <dbReference type="NCBI Taxonomy" id="33524"/>
    <lineage>
        <taxon>Eukaryota</taxon>
        <taxon>Metazoa</taxon>
        <taxon>Chordata</taxon>
        <taxon>Craniata</taxon>
        <taxon>Vertebrata</taxon>
        <taxon>Euteleostomi</taxon>
        <taxon>Actinopterygii</taxon>
        <taxon>Neopterygii</taxon>
        <taxon>Teleostei</taxon>
        <taxon>Neoteleostei</taxon>
        <taxon>Acanthomorphata</taxon>
        <taxon>Ovalentaria</taxon>
        <taxon>Atherinomorphae</taxon>
        <taxon>Cyprinodontiformes</taxon>
        <taxon>Goodeidae</taxon>
        <taxon>Ilyodon</taxon>
    </lineage>
</organism>
<proteinExistence type="predicted"/>
<evidence type="ECO:0000313" key="1">
    <source>
        <dbReference type="EMBL" id="MEQ2227696.1"/>
    </source>
</evidence>
<dbReference type="Proteomes" id="UP001482620">
    <property type="component" value="Unassembled WGS sequence"/>
</dbReference>
<name>A0ABV0T5L2_9TELE</name>
<comment type="caution">
    <text evidence="1">The sequence shown here is derived from an EMBL/GenBank/DDBJ whole genome shotgun (WGS) entry which is preliminary data.</text>
</comment>